<sequence length="92" mass="9846">MFVPHDGSLVDREAQVEWPDGRAGAHTQVRTVLIGGYQRESGIDVALMAGLGPVMGLLSVGCAFAALSRATQDRLALLLPDRAFATYMESRS</sequence>
<reference evidence="4" key="1">
    <citation type="submission" date="2014-09" db="EMBL/GenBank/DDBJ databases">
        <title>Sequence of the Streptomyces nodosus genome.</title>
        <authorList>
            <person name="Sweeney P."/>
            <person name="Stephens N."/>
            <person name="Murphy C."/>
            <person name="Caffrey P."/>
        </authorList>
    </citation>
    <scope>NUCLEOTIDE SEQUENCE [LARGE SCALE GENOMIC DNA]</scope>
    <source>
        <strain evidence="4">ATCC 14899</strain>
    </source>
</reference>
<dbReference type="KEGG" id="snq:CP978_18100"/>
<organism evidence="2 4">
    <name type="scientific">Streptomyces nodosus</name>
    <dbReference type="NCBI Taxonomy" id="40318"/>
    <lineage>
        <taxon>Bacteria</taxon>
        <taxon>Bacillati</taxon>
        <taxon>Actinomycetota</taxon>
        <taxon>Actinomycetes</taxon>
        <taxon>Kitasatosporales</taxon>
        <taxon>Streptomycetaceae</taxon>
        <taxon>Streptomyces</taxon>
    </lineage>
</organism>
<keyword evidence="1" id="KW-0812">Transmembrane</keyword>
<gene>
    <name evidence="3" type="ORF">CP978_18100</name>
    <name evidence="2" type="ORF">SNOD_17790</name>
</gene>
<keyword evidence="1" id="KW-1133">Transmembrane helix</keyword>
<keyword evidence="4" id="KW-1185">Reference proteome</keyword>
<dbReference type="Proteomes" id="UP000325763">
    <property type="component" value="Chromosome"/>
</dbReference>
<dbReference type="EMBL" id="CP009313">
    <property type="protein sequence ID" value="AJE41669.1"/>
    <property type="molecule type" value="Genomic_DNA"/>
</dbReference>
<dbReference type="Proteomes" id="UP000031526">
    <property type="component" value="Chromosome"/>
</dbReference>
<dbReference type="EMBL" id="CP023747">
    <property type="protein sequence ID" value="QEV40203.1"/>
    <property type="molecule type" value="Genomic_DNA"/>
</dbReference>
<evidence type="ECO:0000313" key="3">
    <source>
        <dbReference type="EMBL" id="QEV40203.1"/>
    </source>
</evidence>
<name>A0A0B5DEQ5_9ACTN</name>
<evidence type="ECO:0000313" key="5">
    <source>
        <dbReference type="Proteomes" id="UP000325763"/>
    </source>
</evidence>
<reference evidence="2 4" key="2">
    <citation type="journal article" date="2016" name="Appl. Microbiol. Biotechnol.">
        <title>Exploiting the genome sequence of Streptomyces nodosus for enhanced antibiotic production.</title>
        <authorList>
            <person name="Sweeney P."/>
            <person name="Murphy C.D."/>
            <person name="Caffrey P."/>
        </authorList>
    </citation>
    <scope>NUCLEOTIDE SEQUENCE [LARGE SCALE GENOMIC DNA]</scope>
    <source>
        <strain evidence="2 4">ATCC 14899</strain>
    </source>
</reference>
<keyword evidence="1" id="KW-0472">Membrane</keyword>
<evidence type="ECO:0000256" key="1">
    <source>
        <dbReference type="SAM" id="Phobius"/>
    </source>
</evidence>
<accession>A0A0B5DEQ5</accession>
<proteinExistence type="predicted"/>
<evidence type="ECO:0000313" key="4">
    <source>
        <dbReference type="Proteomes" id="UP000031526"/>
    </source>
</evidence>
<dbReference type="AlphaFoldDB" id="A0A0B5DEQ5"/>
<reference evidence="3 5" key="3">
    <citation type="submission" date="2017-09" db="EMBL/GenBank/DDBJ databases">
        <title>Streptomyces genome completion.</title>
        <authorList>
            <person name="Lee N."/>
            <person name="Cho B.-K."/>
        </authorList>
    </citation>
    <scope>NUCLEOTIDE SEQUENCE [LARGE SCALE GENOMIC DNA]</scope>
    <source>
        <strain evidence="3 5">ATCC 14899</strain>
    </source>
</reference>
<protein>
    <submittedName>
        <fullName evidence="2">Uncharacterized protein</fullName>
    </submittedName>
</protein>
<feature type="transmembrane region" description="Helical" evidence="1">
    <location>
        <begin position="45"/>
        <end position="67"/>
    </location>
</feature>
<dbReference type="HOGENOM" id="CLU_2411966_0_0_11"/>
<evidence type="ECO:0000313" key="2">
    <source>
        <dbReference type="EMBL" id="AJE41669.1"/>
    </source>
</evidence>